<sequence length="186" mass="20083">MPCVKKKIVWRVVVVAPWGACVTSRSTWALGLGGGFDVPHAAYVSTSTEGSGVGKPSEPPVAGTRSKPVSGTEVVSAAKGGCARLSFEFQLAEQTTVVWETAVAGRRLYLWVTQLPEGSKEAFVALLEYAEEVLGCSHVLVCFRKDRTDRAMLIRTFMFLGFVALPPGHPLAPPSPDHFSMVYEIE</sequence>
<evidence type="ECO:0000256" key="6">
    <source>
        <dbReference type="SAM" id="Phobius"/>
    </source>
</evidence>
<keyword evidence="6" id="KW-1133">Transmembrane helix</keyword>
<evidence type="ECO:0000256" key="5">
    <source>
        <dbReference type="SAM" id="MobiDB-lite"/>
    </source>
</evidence>
<evidence type="ECO:0000313" key="8">
    <source>
        <dbReference type="Proteomes" id="UP001292094"/>
    </source>
</evidence>
<dbReference type="InterPro" id="IPR038581">
    <property type="entry name" value="ODC_AZ_sf"/>
</dbReference>
<dbReference type="EMBL" id="JAWZYT010000046">
    <property type="protein sequence ID" value="KAK4328978.1"/>
    <property type="molecule type" value="Genomic_DNA"/>
</dbReference>
<dbReference type="PANTHER" id="PTHR10279">
    <property type="entry name" value="ORNITHINE DECARBOXYLASE ANTIZYME"/>
    <property type="match status" value="1"/>
</dbReference>
<gene>
    <name evidence="7" type="ORF">Pmani_000646</name>
</gene>
<dbReference type="GO" id="GO:0005737">
    <property type="term" value="C:cytoplasm"/>
    <property type="evidence" value="ECO:0007669"/>
    <property type="project" value="TreeGrafter"/>
</dbReference>
<evidence type="ECO:0000256" key="1">
    <source>
        <dbReference type="ARBA" id="ARBA00008796"/>
    </source>
</evidence>
<evidence type="ECO:0000313" key="7">
    <source>
        <dbReference type="EMBL" id="KAK4328978.1"/>
    </source>
</evidence>
<dbReference type="GO" id="GO:0045732">
    <property type="term" value="P:positive regulation of protein catabolic process"/>
    <property type="evidence" value="ECO:0007669"/>
    <property type="project" value="TreeGrafter"/>
</dbReference>
<dbReference type="Proteomes" id="UP001292094">
    <property type="component" value="Unassembled WGS sequence"/>
</dbReference>
<comment type="subunit">
    <text evidence="2">Interacts with ODC1 and thereby sterically blocks ODC homodimerization.</text>
</comment>
<comment type="caution">
    <text evidence="7">The sequence shown here is derived from an EMBL/GenBank/DDBJ whole genome shotgun (WGS) entry which is preliminary data.</text>
</comment>
<evidence type="ECO:0000256" key="4">
    <source>
        <dbReference type="ARBA" id="ARBA00022758"/>
    </source>
</evidence>
<feature type="region of interest" description="Disordered" evidence="5">
    <location>
        <begin position="46"/>
        <end position="68"/>
    </location>
</feature>
<accession>A0AAE1QNS4</accession>
<keyword evidence="4" id="KW-0688">Ribosomal frameshifting</keyword>
<dbReference type="GO" id="GO:0008073">
    <property type="term" value="F:ornithine decarboxylase inhibitor activity"/>
    <property type="evidence" value="ECO:0007669"/>
    <property type="project" value="InterPro"/>
</dbReference>
<reference evidence="7" key="1">
    <citation type="submission" date="2023-11" db="EMBL/GenBank/DDBJ databases">
        <title>Genome assemblies of two species of porcelain crab, Petrolisthes cinctipes and Petrolisthes manimaculis (Anomura: Porcellanidae).</title>
        <authorList>
            <person name="Angst P."/>
        </authorList>
    </citation>
    <scope>NUCLEOTIDE SEQUENCE</scope>
    <source>
        <strain evidence="7">PB745_02</strain>
        <tissue evidence="7">Gill</tissue>
    </source>
</reference>
<dbReference type="Gene3D" id="3.40.630.60">
    <property type="match status" value="1"/>
</dbReference>
<dbReference type="InterPro" id="IPR002993">
    <property type="entry name" value="ODC_AZ"/>
</dbReference>
<dbReference type="InterPro" id="IPR016181">
    <property type="entry name" value="Acyl_CoA_acyltransferase"/>
</dbReference>
<comment type="similarity">
    <text evidence="1">Belongs to the ODC antizyme family.</text>
</comment>
<dbReference type="GO" id="GO:0005634">
    <property type="term" value="C:nucleus"/>
    <property type="evidence" value="ECO:0007669"/>
    <property type="project" value="TreeGrafter"/>
</dbReference>
<keyword evidence="6" id="KW-0812">Transmembrane</keyword>
<feature type="transmembrane region" description="Helical" evidence="6">
    <location>
        <begin position="153"/>
        <end position="172"/>
    </location>
</feature>
<dbReference type="GO" id="GO:0075523">
    <property type="term" value="P:viral translational frameshifting"/>
    <property type="evidence" value="ECO:0007669"/>
    <property type="project" value="UniProtKB-KW"/>
</dbReference>
<keyword evidence="8" id="KW-1185">Reference proteome</keyword>
<keyword evidence="6" id="KW-0472">Membrane</keyword>
<name>A0AAE1QNS4_9EUCA</name>
<proteinExistence type="inferred from homology"/>
<protein>
    <recommendedName>
        <fullName evidence="3">Ornithine decarboxylase antizyme</fullName>
    </recommendedName>
</protein>
<dbReference type="AlphaFoldDB" id="A0AAE1QNS4"/>
<dbReference type="PANTHER" id="PTHR10279:SF10">
    <property type="entry name" value="ORNITHINE DECARBOXYLASE ANTIZYME"/>
    <property type="match status" value="1"/>
</dbReference>
<dbReference type="SUPFAM" id="SSF55729">
    <property type="entry name" value="Acyl-CoA N-acyltransferases (Nat)"/>
    <property type="match status" value="1"/>
</dbReference>
<evidence type="ECO:0000256" key="3">
    <source>
        <dbReference type="ARBA" id="ARBA00017712"/>
    </source>
</evidence>
<evidence type="ECO:0000256" key="2">
    <source>
        <dbReference type="ARBA" id="ARBA00011836"/>
    </source>
</evidence>
<dbReference type="Pfam" id="PF02100">
    <property type="entry name" value="ODC_AZ"/>
    <property type="match status" value="1"/>
</dbReference>
<organism evidence="7 8">
    <name type="scientific">Petrolisthes manimaculis</name>
    <dbReference type="NCBI Taxonomy" id="1843537"/>
    <lineage>
        <taxon>Eukaryota</taxon>
        <taxon>Metazoa</taxon>
        <taxon>Ecdysozoa</taxon>
        <taxon>Arthropoda</taxon>
        <taxon>Crustacea</taxon>
        <taxon>Multicrustacea</taxon>
        <taxon>Malacostraca</taxon>
        <taxon>Eumalacostraca</taxon>
        <taxon>Eucarida</taxon>
        <taxon>Decapoda</taxon>
        <taxon>Pleocyemata</taxon>
        <taxon>Anomura</taxon>
        <taxon>Galatheoidea</taxon>
        <taxon>Porcellanidae</taxon>
        <taxon>Petrolisthes</taxon>
    </lineage>
</organism>